<dbReference type="InterPro" id="IPR016169">
    <property type="entry name" value="FAD-bd_PCMH_sub2"/>
</dbReference>
<dbReference type="PANTHER" id="PTHR43762:SF1">
    <property type="entry name" value="D-ARABINONO-1,4-LACTONE OXIDASE"/>
    <property type="match status" value="1"/>
</dbReference>
<dbReference type="PANTHER" id="PTHR43762">
    <property type="entry name" value="L-GULONOLACTONE OXIDASE"/>
    <property type="match status" value="1"/>
</dbReference>
<dbReference type="Gene3D" id="3.30.70.2520">
    <property type="match status" value="1"/>
</dbReference>
<name>A0A402BG36_9CHLR</name>
<feature type="domain" description="FAD-binding PCMH-type" evidence="2">
    <location>
        <begin position="16"/>
        <end position="186"/>
    </location>
</feature>
<dbReference type="Gene3D" id="3.30.465.10">
    <property type="match status" value="1"/>
</dbReference>
<accession>A0A402BG36</accession>
<dbReference type="RefSeq" id="WP_126630420.1">
    <property type="nucleotide sequence ID" value="NZ_BIFT01000002.1"/>
</dbReference>
<organism evidence="3 4">
    <name type="scientific">Dictyobacter alpinus</name>
    <dbReference type="NCBI Taxonomy" id="2014873"/>
    <lineage>
        <taxon>Bacteria</taxon>
        <taxon>Bacillati</taxon>
        <taxon>Chloroflexota</taxon>
        <taxon>Ktedonobacteria</taxon>
        <taxon>Ktedonobacterales</taxon>
        <taxon>Dictyobacteraceae</taxon>
        <taxon>Dictyobacter</taxon>
    </lineage>
</organism>
<dbReference type="AlphaFoldDB" id="A0A402BG36"/>
<dbReference type="PIRSF" id="PIRSF000136">
    <property type="entry name" value="LGO_GLO"/>
    <property type="match status" value="1"/>
</dbReference>
<protein>
    <submittedName>
        <fullName evidence="3">FAD-binding oxidoreductase</fullName>
    </submittedName>
</protein>
<dbReference type="InterPro" id="IPR036318">
    <property type="entry name" value="FAD-bd_PCMH-like_sf"/>
</dbReference>
<gene>
    <name evidence="3" type="ORF">KDA_57630</name>
</gene>
<evidence type="ECO:0000313" key="3">
    <source>
        <dbReference type="EMBL" id="GCE30279.1"/>
    </source>
</evidence>
<dbReference type="SUPFAM" id="SSF56176">
    <property type="entry name" value="FAD-binding/transporter-associated domain-like"/>
    <property type="match status" value="1"/>
</dbReference>
<dbReference type="Pfam" id="PF04030">
    <property type="entry name" value="ALO"/>
    <property type="match status" value="1"/>
</dbReference>
<reference evidence="4" key="1">
    <citation type="submission" date="2018-12" db="EMBL/GenBank/DDBJ databases">
        <title>Tengunoibacter tsumagoiensis gen. nov., sp. nov., Dictyobacter kobayashii sp. nov., D. alpinus sp. nov., and D. joshuensis sp. nov. and description of Dictyobacteraceae fam. nov. within the order Ktedonobacterales isolated from Tengu-no-mugimeshi.</title>
        <authorList>
            <person name="Wang C.M."/>
            <person name="Zheng Y."/>
            <person name="Sakai Y."/>
            <person name="Toyoda A."/>
            <person name="Minakuchi Y."/>
            <person name="Abe K."/>
            <person name="Yokota A."/>
            <person name="Yabe S."/>
        </authorList>
    </citation>
    <scope>NUCLEOTIDE SEQUENCE [LARGE SCALE GENOMIC DNA]</scope>
    <source>
        <strain evidence="4">Uno16</strain>
    </source>
</reference>
<dbReference type="InterPro" id="IPR016167">
    <property type="entry name" value="FAD-bd_PCMH_sub1"/>
</dbReference>
<dbReference type="InterPro" id="IPR006094">
    <property type="entry name" value="Oxid_FAD_bind_N"/>
</dbReference>
<dbReference type="GO" id="GO:0071949">
    <property type="term" value="F:FAD binding"/>
    <property type="evidence" value="ECO:0007669"/>
    <property type="project" value="InterPro"/>
</dbReference>
<dbReference type="InterPro" id="IPR016171">
    <property type="entry name" value="Vanillyl_alc_oxidase_C-sub2"/>
</dbReference>
<dbReference type="PROSITE" id="PS51387">
    <property type="entry name" value="FAD_PCMH"/>
    <property type="match status" value="1"/>
</dbReference>
<dbReference type="InterPro" id="IPR016166">
    <property type="entry name" value="FAD-bd_PCMH"/>
</dbReference>
<dbReference type="Pfam" id="PF01565">
    <property type="entry name" value="FAD_binding_4"/>
    <property type="match status" value="1"/>
</dbReference>
<dbReference type="GO" id="GO:0003885">
    <property type="term" value="F:D-arabinono-1,4-lactone oxidase activity"/>
    <property type="evidence" value="ECO:0007669"/>
    <property type="project" value="InterPro"/>
</dbReference>
<dbReference type="GO" id="GO:0016020">
    <property type="term" value="C:membrane"/>
    <property type="evidence" value="ECO:0007669"/>
    <property type="project" value="InterPro"/>
</dbReference>
<keyword evidence="1" id="KW-0560">Oxidoreductase</keyword>
<evidence type="ECO:0000313" key="4">
    <source>
        <dbReference type="Proteomes" id="UP000287171"/>
    </source>
</evidence>
<dbReference type="OrthoDB" id="9800184at2"/>
<dbReference type="EMBL" id="BIFT01000002">
    <property type="protein sequence ID" value="GCE30279.1"/>
    <property type="molecule type" value="Genomic_DNA"/>
</dbReference>
<proteinExistence type="predicted"/>
<evidence type="ECO:0000256" key="1">
    <source>
        <dbReference type="ARBA" id="ARBA00023002"/>
    </source>
</evidence>
<dbReference type="NCBIfam" id="TIGR01679">
    <property type="entry name" value="bact_FAD_ox"/>
    <property type="match status" value="1"/>
</dbReference>
<dbReference type="Proteomes" id="UP000287171">
    <property type="component" value="Unassembled WGS sequence"/>
</dbReference>
<keyword evidence="4" id="KW-1185">Reference proteome</keyword>
<sequence length="458" mass="51858">MALEKTYNWHNWSGSIQSHVRQFVQPSSIEELARLIGSYNRAGRHVRVVGAGHSFTPLVKTNDILLSLDKLQGIESVDAASSTAIVLAGTRLKRLGADLLAQGMAQENLGDIDVQSIAGAISTGTHGTGIQFGSLSTQIEGFTLITANGEILECSNEQHPEIFKAAQVSLGMLGIIVKVKLRVVPAKKLHFESRRETLSSCLAQIEDYKNKNNHFEFYWFPHTEAVQTKFLNETTATVTGSNLWGRFNKVVLENGLYWLLSESCRLFPSASKSISHISALGVASVKEVDYSHRLYATPRMVRFQEMEYNIPAEHFSTVLAEIKESITRQQTRVHFPVECRFVHEDDIWLSPAYQRPSAYIAVHMYRGMPYREYFQQIEEIFKRYQGRPHWGKMHTQNGSSLAQLYPRWDDFKRIRAELDPHGLFLNDYLQRLFAIETLPSSHSFQATALKDSTESQSS</sequence>
<dbReference type="Gene3D" id="3.30.43.10">
    <property type="entry name" value="Uridine Diphospho-n-acetylenolpyruvylglucosamine Reductase, domain 2"/>
    <property type="match status" value="1"/>
</dbReference>
<dbReference type="InterPro" id="IPR010031">
    <property type="entry name" value="FAD_lactone_oxidase-like"/>
</dbReference>
<comment type="caution">
    <text evidence="3">The sequence shown here is derived from an EMBL/GenBank/DDBJ whole genome shotgun (WGS) entry which is preliminary data.</text>
</comment>
<evidence type="ECO:0000259" key="2">
    <source>
        <dbReference type="PROSITE" id="PS51387"/>
    </source>
</evidence>
<dbReference type="InterPro" id="IPR007173">
    <property type="entry name" value="ALO_C"/>
</dbReference>
<dbReference type="Gene3D" id="1.10.45.10">
    <property type="entry name" value="Vanillyl-alcohol Oxidase, Chain A, domain 4"/>
    <property type="match status" value="1"/>
</dbReference>